<dbReference type="Pfam" id="PF00593">
    <property type="entry name" value="TonB_dep_Rec_b-barrel"/>
    <property type="match status" value="1"/>
</dbReference>
<evidence type="ECO:0000256" key="10">
    <source>
        <dbReference type="ARBA" id="ARBA00023170"/>
    </source>
</evidence>
<evidence type="ECO:0000256" key="6">
    <source>
        <dbReference type="ARBA" id="ARBA00022729"/>
    </source>
</evidence>
<evidence type="ECO:0000256" key="2">
    <source>
        <dbReference type="ARBA" id="ARBA00009810"/>
    </source>
</evidence>
<dbReference type="PANTHER" id="PTHR30069">
    <property type="entry name" value="TONB-DEPENDENT OUTER MEMBRANE RECEPTOR"/>
    <property type="match status" value="1"/>
</dbReference>
<accession>A0A1Y0EJI4</accession>
<keyword evidence="18" id="KW-1185">Reference proteome</keyword>
<protein>
    <submittedName>
        <fullName evidence="17">TonB-dependent receptor</fullName>
    </submittedName>
</protein>
<keyword evidence="7" id="KW-0406">Ion transport</keyword>
<dbReference type="InterPro" id="IPR000531">
    <property type="entry name" value="Beta-barrel_TonB"/>
</dbReference>
<dbReference type="InterPro" id="IPR012910">
    <property type="entry name" value="Plug_dom"/>
</dbReference>
<evidence type="ECO:0000256" key="1">
    <source>
        <dbReference type="ARBA" id="ARBA00004571"/>
    </source>
</evidence>
<dbReference type="EMBL" id="CP021455">
    <property type="protein sequence ID" value="ARU03795.1"/>
    <property type="molecule type" value="Genomic_DNA"/>
</dbReference>
<evidence type="ECO:0000256" key="8">
    <source>
        <dbReference type="ARBA" id="ARBA00023077"/>
    </source>
</evidence>
<dbReference type="InterPro" id="IPR037066">
    <property type="entry name" value="Plug_dom_sf"/>
</dbReference>
<keyword evidence="3 12" id="KW-0813">Transport</keyword>
<evidence type="ECO:0000256" key="12">
    <source>
        <dbReference type="PROSITE-ProRule" id="PRU01360"/>
    </source>
</evidence>
<dbReference type="GO" id="GO:0015344">
    <property type="term" value="F:siderophore uptake transmembrane transporter activity"/>
    <property type="evidence" value="ECO:0007669"/>
    <property type="project" value="TreeGrafter"/>
</dbReference>
<keyword evidence="10 17" id="KW-0675">Receptor</keyword>
<evidence type="ECO:0000256" key="14">
    <source>
        <dbReference type="SAM" id="SignalP"/>
    </source>
</evidence>
<evidence type="ECO:0000256" key="7">
    <source>
        <dbReference type="ARBA" id="ARBA00023065"/>
    </source>
</evidence>
<feature type="signal peptide" evidence="14">
    <location>
        <begin position="1"/>
        <end position="28"/>
    </location>
</feature>
<evidence type="ECO:0000256" key="4">
    <source>
        <dbReference type="ARBA" id="ARBA00022452"/>
    </source>
</evidence>
<dbReference type="SUPFAM" id="SSF56935">
    <property type="entry name" value="Porins"/>
    <property type="match status" value="1"/>
</dbReference>
<feature type="domain" description="TonB-dependent receptor plug" evidence="16">
    <location>
        <begin position="50"/>
        <end position="163"/>
    </location>
</feature>
<dbReference type="InterPro" id="IPR036942">
    <property type="entry name" value="Beta-barrel_TonB_sf"/>
</dbReference>
<sequence>MHPAAASRPSRTQAAALAAALSSGFACAQEASNATLEEVVITASGFEQELKQAPASIAVITRQQLETTPYRDLAEALQSVEGVDVRGSTGKTGGLDISIRGMPSDYTLVLIDGRRQNVAGDVTPNGFGAALNSLLPPMSAIERIEVIRGPMSTLYGSDAMGGVVNIITRKVAKTWGGSASVQFGVPEHSGESSQQKLNFYLSGPIVQDTLGLAIRGNVANRGDSDRIWEGVGRDARPAKSRQHTLGAKLSFTPHRDHQFWLDGESGHTWYDNSDCRLGNVDYVNCTTGAPATAVPGYRDHMRFNREQFSLGHNSRFAFGRLESSVMRSTTETLGRTIPSAAVPVGDPSVGQHRQLKTVNTVVDTKLVSPIGDAHVLTTGAQWWDASFKDGLLPGKYGQKMWAVFAEDEWRLAESVTATFGARYNRHETFGGEFSPRAYAVWNASPTLTVKGGVSRGFRAPRLNQLIDGASGVTGQGTVISIGNPTLKPETSTSTELGVLYDNQAGWTSSATLFHNKIKNRISSGGNCGTVWISSCAANPTADYAVNIDEGKTWGLELGTRVPLSKDLTLNLNYTWTDSEAVVDGIKSGKLSDTAKHVANLQLNWAVNERANVWLRGEYRGKSRRFDGDPGALTGNSRLEQQALGDLKGYALFHLGGGYKVSRNATINASIYNLFDKDFSGYRTWINTAGETVVGSPYYRTAQSVKGTAPSGRTLWVSANFEF</sequence>
<keyword evidence="4 12" id="KW-1134">Transmembrane beta strand</keyword>
<evidence type="ECO:0000256" key="5">
    <source>
        <dbReference type="ARBA" id="ARBA00022692"/>
    </source>
</evidence>
<evidence type="ECO:0000259" key="15">
    <source>
        <dbReference type="Pfam" id="PF00593"/>
    </source>
</evidence>
<evidence type="ECO:0000259" key="16">
    <source>
        <dbReference type="Pfam" id="PF07715"/>
    </source>
</evidence>
<keyword evidence="11 12" id="KW-0998">Cell outer membrane</keyword>
<name>A0A1Y0EJI4_9BURK</name>
<dbReference type="RefSeq" id="WP_087277095.1">
    <property type="nucleotide sequence ID" value="NZ_CP021455.1"/>
</dbReference>
<feature type="domain" description="TonB-dependent receptor-like beta-barrel" evidence="15">
    <location>
        <begin position="290"/>
        <end position="673"/>
    </location>
</feature>
<proteinExistence type="inferred from homology"/>
<evidence type="ECO:0000313" key="17">
    <source>
        <dbReference type="EMBL" id="ARU03795.1"/>
    </source>
</evidence>
<dbReference type="Proteomes" id="UP000196138">
    <property type="component" value="Chromosome"/>
</dbReference>
<organism evidence="17 18">
    <name type="scientific">Comamonas serinivorans</name>
    <dbReference type="NCBI Taxonomy" id="1082851"/>
    <lineage>
        <taxon>Bacteria</taxon>
        <taxon>Pseudomonadati</taxon>
        <taxon>Pseudomonadota</taxon>
        <taxon>Betaproteobacteria</taxon>
        <taxon>Burkholderiales</taxon>
        <taxon>Comamonadaceae</taxon>
        <taxon>Comamonas</taxon>
    </lineage>
</organism>
<keyword evidence="9 12" id="KW-0472">Membrane</keyword>
<dbReference type="OrthoDB" id="183532at2"/>
<gene>
    <name evidence="17" type="ORF">CCO03_03045</name>
</gene>
<dbReference type="KEGG" id="cser:CCO03_03045"/>
<feature type="chain" id="PRO_5012349724" evidence="14">
    <location>
        <begin position="29"/>
        <end position="722"/>
    </location>
</feature>
<dbReference type="PROSITE" id="PS52016">
    <property type="entry name" value="TONB_DEPENDENT_REC_3"/>
    <property type="match status" value="1"/>
</dbReference>
<comment type="subcellular location">
    <subcellularLocation>
        <location evidence="1 12">Cell outer membrane</location>
        <topology evidence="1 12">Multi-pass membrane protein</topology>
    </subcellularLocation>
</comment>
<keyword evidence="6 14" id="KW-0732">Signal</keyword>
<dbReference type="PANTHER" id="PTHR30069:SF53">
    <property type="entry name" value="COLICIN I RECEPTOR-RELATED"/>
    <property type="match status" value="1"/>
</dbReference>
<dbReference type="Pfam" id="PF07715">
    <property type="entry name" value="Plug"/>
    <property type="match status" value="1"/>
</dbReference>
<dbReference type="Gene3D" id="2.40.170.20">
    <property type="entry name" value="TonB-dependent receptor, beta-barrel domain"/>
    <property type="match status" value="1"/>
</dbReference>
<evidence type="ECO:0000256" key="9">
    <source>
        <dbReference type="ARBA" id="ARBA00023136"/>
    </source>
</evidence>
<evidence type="ECO:0000256" key="3">
    <source>
        <dbReference type="ARBA" id="ARBA00022448"/>
    </source>
</evidence>
<evidence type="ECO:0000256" key="13">
    <source>
        <dbReference type="RuleBase" id="RU003357"/>
    </source>
</evidence>
<evidence type="ECO:0000256" key="11">
    <source>
        <dbReference type="ARBA" id="ARBA00023237"/>
    </source>
</evidence>
<dbReference type="Gene3D" id="2.170.130.10">
    <property type="entry name" value="TonB-dependent receptor, plug domain"/>
    <property type="match status" value="1"/>
</dbReference>
<evidence type="ECO:0000313" key="18">
    <source>
        <dbReference type="Proteomes" id="UP000196138"/>
    </source>
</evidence>
<dbReference type="InterPro" id="IPR039426">
    <property type="entry name" value="TonB-dep_rcpt-like"/>
</dbReference>
<keyword evidence="5 12" id="KW-0812">Transmembrane</keyword>
<dbReference type="AlphaFoldDB" id="A0A1Y0EJI4"/>
<keyword evidence="8 13" id="KW-0798">TonB box</keyword>
<dbReference type="GO" id="GO:0044718">
    <property type="term" value="P:siderophore transmembrane transport"/>
    <property type="evidence" value="ECO:0007669"/>
    <property type="project" value="TreeGrafter"/>
</dbReference>
<comment type="similarity">
    <text evidence="2 12 13">Belongs to the TonB-dependent receptor family.</text>
</comment>
<reference evidence="17 18" key="1">
    <citation type="submission" date="2017-05" db="EMBL/GenBank/DDBJ databases">
        <authorList>
            <person name="Song R."/>
            <person name="Chenine A.L."/>
            <person name="Ruprecht R.M."/>
        </authorList>
    </citation>
    <scope>NUCLEOTIDE SEQUENCE [LARGE SCALE GENOMIC DNA]</scope>
    <source>
        <strain evidence="17 18">DSM 26136</strain>
    </source>
</reference>
<dbReference type="GO" id="GO:0009279">
    <property type="term" value="C:cell outer membrane"/>
    <property type="evidence" value="ECO:0007669"/>
    <property type="project" value="UniProtKB-SubCell"/>
</dbReference>
<dbReference type="CDD" id="cd01347">
    <property type="entry name" value="ligand_gated_channel"/>
    <property type="match status" value="1"/>
</dbReference>